<name>A0A6C0GD75_9BACT</name>
<protein>
    <submittedName>
        <fullName evidence="1">Uncharacterized protein</fullName>
    </submittedName>
</protein>
<evidence type="ECO:0000313" key="1">
    <source>
        <dbReference type="EMBL" id="QHT65804.1"/>
    </source>
</evidence>
<reference evidence="1 2" key="1">
    <citation type="submission" date="2020-01" db="EMBL/GenBank/DDBJ databases">
        <authorList>
            <person name="Kim M.K."/>
        </authorList>
    </citation>
    <scope>NUCLEOTIDE SEQUENCE [LARGE SCALE GENOMIC DNA]</scope>
    <source>
        <strain evidence="1 2">172606-1</strain>
    </source>
</reference>
<evidence type="ECO:0000313" key="2">
    <source>
        <dbReference type="Proteomes" id="UP000480178"/>
    </source>
</evidence>
<sequence length="77" mass="8912">MNDGSMMEFYKEGNLLFYKTNNQIWGGLAYSGNNTFIGGVNDTEAIFELLPQGKANLRFRFSRRRELKLEGSKIYSY</sequence>
<dbReference type="EMBL" id="CP048222">
    <property type="protein sequence ID" value="QHT65804.1"/>
    <property type="molecule type" value="Genomic_DNA"/>
</dbReference>
<dbReference type="RefSeq" id="WP_162441882.1">
    <property type="nucleotide sequence ID" value="NZ_CP048222.1"/>
</dbReference>
<dbReference type="Proteomes" id="UP000480178">
    <property type="component" value="Chromosome"/>
</dbReference>
<keyword evidence="2" id="KW-1185">Reference proteome</keyword>
<dbReference type="KEGG" id="rhoz:GXP67_03550"/>
<dbReference type="AlphaFoldDB" id="A0A6C0GD75"/>
<organism evidence="1 2">
    <name type="scientific">Rhodocytophaga rosea</name>
    <dbReference type="NCBI Taxonomy" id="2704465"/>
    <lineage>
        <taxon>Bacteria</taxon>
        <taxon>Pseudomonadati</taxon>
        <taxon>Bacteroidota</taxon>
        <taxon>Cytophagia</taxon>
        <taxon>Cytophagales</taxon>
        <taxon>Rhodocytophagaceae</taxon>
        <taxon>Rhodocytophaga</taxon>
    </lineage>
</organism>
<proteinExistence type="predicted"/>
<accession>A0A6C0GD75</accession>
<gene>
    <name evidence="1" type="ORF">GXP67_03550</name>
</gene>